<evidence type="ECO:0000313" key="6">
    <source>
        <dbReference type="EMBL" id="KNC48547.1"/>
    </source>
</evidence>
<feature type="region of interest" description="Disordered" evidence="5">
    <location>
        <begin position="401"/>
        <end position="507"/>
    </location>
</feature>
<dbReference type="EMBL" id="GL349451">
    <property type="protein sequence ID" value="KNC48547.1"/>
    <property type="molecule type" value="Genomic_DNA"/>
</dbReference>
<dbReference type="Pfam" id="PF12796">
    <property type="entry name" value="Ank_2"/>
    <property type="match status" value="3"/>
</dbReference>
<dbReference type="PROSITE" id="PS50297">
    <property type="entry name" value="ANK_REP_REGION"/>
    <property type="match status" value="8"/>
</dbReference>
<feature type="compositionally biased region" description="Basic and acidic residues" evidence="5">
    <location>
        <begin position="887"/>
        <end position="901"/>
    </location>
</feature>
<feature type="region of interest" description="Disordered" evidence="5">
    <location>
        <begin position="699"/>
        <end position="725"/>
    </location>
</feature>
<dbReference type="PROSITE" id="PS50088">
    <property type="entry name" value="ANK_REPEAT"/>
    <property type="match status" value="8"/>
</dbReference>
<protein>
    <submittedName>
        <fullName evidence="6">Uncharacterized protein</fullName>
    </submittedName>
</protein>
<dbReference type="GO" id="GO:0071356">
    <property type="term" value="P:cellular response to tumor necrosis factor"/>
    <property type="evidence" value="ECO:0007669"/>
    <property type="project" value="TreeGrafter"/>
</dbReference>
<feature type="compositionally biased region" description="Basic and acidic residues" evidence="5">
    <location>
        <begin position="668"/>
        <end position="679"/>
    </location>
</feature>
<dbReference type="InterPro" id="IPR051070">
    <property type="entry name" value="NF-kappa-B_inhibitor"/>
</dbReference>
<dbReference type="InterPro" id="IPR036770">
    <property type="entry name" value="Ankyrin_rpt-contain_sf"/>
</dbReference>
<feature type="compositionally biased region" description="Low complexity" evidence="5">
    <location>
        <begin position="486"/>
        <end position="500"/>
    </location>
</feature>
<feature type="region of interest" description="Disordered" evidence="5">
    <location>
        <begin position="653"/>
        <end position="679"/>
    </location>
</feature>
<feature type="region of interest" description="Disordered" evidence="5">
    <location>
        <begin position="887"/>
        <end position="928"/>
    </location>
</feature>
<dbReference type="SUPFAM" id="SSF48403">
    <property type="entry name" value="Ankyrin repeat"/>
    <property type="match status" value="1"/>
</dbReference>
<evidence type="ECO:0000256" key="2">
    <source>
        <dbReference type="ARBA" id="ARBA00023043"/>
    </source>
</evidence>
<reference evidence="6 7" key="1">
    <citation type="submission" date="2010-05" db="EMBL/GenBank/DDBJ databases">
        <title>The Genome Sequence of Thecamonas trahens ATCC 50062.</title>
        <authorList>
            <consortium name="The Broad Institute Genome Sequencing Platform"/>
            <person name="Russ C."/>
            <person name="Cuomo C."/>
            <person name="Shea T."/>
            <person name="Young S.K."/>
            <person name="Zeng Q."/>
            <person name="Koehrsen M."/>
            <person name="Haas B."/>
            <person name="Borodovsky M."/>
            <person name="Guigo R."/>
            <person name="Alvarado L."/>
            <person name="Berlin A."/>
            <person name="Bochicchio J."/>
            <person name="Borenstein D."/>
            <person name="Chapman S."/>
            <person name="Chen Z."/>
            <person name="Freedman E."/>
            <person name="Gellesch M."/>
            <person name="Goldberg J."/>
            <person name="Griggs A."/>
            <person name="Gujja S."/>
            <person name="Heilman E."/>
            <person name="Heiman D."/>
            <person name="Hepburn T."/>
            <person name="Howarth C."/>
            <person name="Jen D."/>
            <person name="Larson L."/>
            <person name="Mehta T."/>
            <person name="Park D."/>
            <person name="Pearson M."/>
            <person name="Roberts A."/>
            <person name="Saif S."/>
            <person name="Shenoy N."/>
            <person name="Sisk P."/>
            <person name="Stolte C."/>
            <person name="Sykes S."/>
            <person name="Thomson T."/>
            <person name="Walk T."/>
            <person name="White J."/>
            <person name="Yandava C."/>
            <person name="Burger G."/>
            <person name="Gray M.W."/>
            <person name="Holland P.W.H."/>
            <person name="King N."/>
            <person name="Lang F.B.F."/>
            <person name="Roger A.J."/>
            <person name="Ruiz-Trillo I."/>
            <person name="Lander E."/>
            <person name="Nusbaum C."/>
        </authorList>
    </citation>
    <scope>NUCLEOTIDE SEQUENCE [LARGE SCALE GENOMIC DNA]</scope>
    <source>
        <strain evidence="6 7">ATCC 50062</strain>
    </source>
</reference>
<dbReference type="PANTHER" id="PTHR46680:SF3">
    <property type="entry name" value="NF-KAPPA-B INHIBITOR CACTUS"/>
    <property type="match status" value="1"/>
</dbReference>
<keyword evidence="7" id="KW-1185">Reference proteome</keyword>
<dbReference type="Gene3D" id="1.25.40.20">
    <property type="entry name" value="Ankyrin repeat-containing domain"/>
    <property type="match status" value="5"/>
</dbReference>
<dbReference type="Proteomes" id="UP000054408">
    <property type="component" value="Unassembled WGS sequence"/>
</dbReference>
<feature type="compositionally biased region" description="Basic and acidic residues" evidence="5">
    <location>
        <begin position="703"/>
        <end position="717"/>
    </location>
</feature>
<keyword evidence="1" id="KW-0677">Repeat</keyword>
<feature type="compositionally biased region" description="Basic residues" evidence="5">
    <location>
        <begin position="910"/>
        <end position="919"/>
    </location>
</feature>
<dbReference type="STRING" id="461836.A0A0L0D848"/>
<dbReference type="Pfam" id="PF00023">
    <property type="entry name" value="Ank"/>
    <property type="match status" value="1"/>
</dbReference>
<feature type="compositionally biased region" description="Low complexity" evidence="5">
    <location>
        <begin position="428"/>
        <end position="443"/>
    </location>
</feature>
<dbReference type="PRINTS" id="PR01415">
    <property type="entry name" value="ANKYRIN"/>
</dbReference>
<evidence type="ECO:0000256" key="1">
    <source>
        <dbReference type="ARBA" id="ARBA00022737"/>
    </source>
</evidence>
<evidence type="ECO:0000313" key="7">
    <source>
        <dbReference type="Proteomes" id="UP000054408"/>
    </source>
</evidence>
<dbReference type="GO" id="GO:0005829">
    <property type="term" value="C:cytosol"/>
    <property type="evidence" value="ECO:0007669"/>
    <property type="project" value="TreeGrafter"/>
</dbReference>
<feature type="repeat" description="ANK" evidence="3">
    <location>
        <begin position="179"/>
        <end position="211"/>
    </location>
</feature>
<proteinExistence type="predicted"/>
<evidence type="ECO:0000256" key="5">
    <source>
        <dbReference type="SAM" id="MobiDB-lite"/>
    </source>
</evidence>
<evidence type="ECO:0000256" key="4">
    <source>
        <dbReference type="SAM" id="Coils"/>
    </source>
</evidence>
<dbReference type="AlphaFoldDB" id="A0A0L0D848"/>
<dbReference type="RefSeq" id="XP_013758654.1">
    <property type="nucleotide sequence ID" value="XM_013903200.1"/>
</dbReference>
<name>A0A0L0D848_THETB</name>
<feature type="repeat" description="ANK" evidence="3">
    <location>
        <begin position="146"/>
        <end position="178"/>
    </location>
</feature>
<dbReference type="PANTHER" id="PTHR46680">
    <property type="entry name" value="NF-KAPPA-B INHIBITOR ALPHA"/>
    <property type="match status" value="1"/>
</dbReference>
<dbReference type="SMART" id="SM00248">
    <property type="entry name" value="ANK"/>
    <property type="match status" value="10"/>
</dbReference>
<keyword evidence="2 3" id="KW-0040">ANK repeat</keyword>
<accession>A0A0L0D848</accession>
<keyword evidence="4" id="KW-0175">Coiled coil</keyword>
<dbReference type="OrthoDB" id="194358at2759"/>
<feature type="repeat" description="ANK" evidence="3">
    <location>
        <begin position="212"/>
        <end position="244"/>
    </location>
</feature>
<dbReference type="GO" id="GO:0051059">
    <property type="term" value="F:NF-kappaB binding"/>
    <property type="evidence" value="ECO:0007669"/>
    <property type="project" value="TreeGrafter"/>
</dbReference>
<feature type="repeat" description="ANK" evidence="3">
    <location>
        <begin position="75"/>
        <end position="107"/>
    </location>
</feature>
<dbReference type="InterPro" id="IPR002110">
    <property type="entry name" value="Ankyrin_rpt"/>
</dbReference>
<feature type="repeat" description="ANK" evidence="3">
    <location>
        <begin position="109"/>
        <end position="141"/>
    </location>
</feature>
<evidence type="ECO:0000256" key="3">
    <source>
        <dbReference type="PROSITE-ProRule" id="PRU00023"/>
    </source>
</evidence>
<organism evidence="6 7">
    <name type="scientific">Thecamonas trahens ATCC 50062</name>
    <dbReference type="NCBI Taxonomy" id="461836"/>
    <lineage>
        <taxon>Eukaryota</taxon>
        <taxon>Apusozoa</taxon>
        <taxon>Apusomonadida</taxon>
        <taxon>Apusomonadidae</taxon>
        <taxon>Thecamonas</taxon>
    </lineage>
</organism>
<dbReference type="GeneID" id="25564502"/>
<feature type="repeat" description="ANK" evidence="3">
    <location>
        <begin position="245"/>
        <end position="277"/>
    </location>
</feature>
<sequence length="928" mass="102188">MDHVSVLSRELYRVVGEGDLEATKSLLADGADAEWRCEWDDGKNCLQLAALAGASHILRTLLETQAVDVHARDGSGRTALHLAVAGGSAEAAELLLDAGAEVDAKVWDMYETPLLLGVKEGAQEAVQTLLERGADVNCVEKTLGICNMTPLHWAAKLGLDHSATLLLYYGANVEAANDYKETPLHLAAAEGQVSAAGILVRAKADVNVRNVDGKTPLHLAVENGEVESAELLLTSGAHVDARDKNGETPLHAAVHHNQLPAVLLLLEHGAALDEQDSRGWTPLHTAAWTGKPRNVKVLLDKGADVNQVDRKGATALHYAAQYARGECVDILIAAGASLAQQDADGHTPIDHAFDKGHVQLVNLLTQRMKARDMTDAYVVDLLKQRQRVRDRNVALASKLIKRAGGPHASDGNGLHSSGAPKPRPPAGARPSSASALASGARGARSLRRPKSAADDSGRRGRPRGRLGSTRSRVPTSRFEAPELPPLSSTQVGSLSSSLLRPPRRSPYYAPKTAATLEARRLEAEAKVQSEMRRWNRAQAAAQASAVEAQVPASLPATGRAGDESLATLEAEAEIERLKLELAETKRRKVLKYEKRQLEMSRELRRLKRELQEREDAAKAVGVSVANSDTLSMDSSSFSQMSKKELRERNKLRRKLSQLRTAHASALQERNEKSEENKKLTKQMKDLRKRLRVQQDILRSKNAALKDKEGQLRSKHSELQSARTSAPHAAASHSVVTVDTFLPTWLTARRFRMKNPRQASYRPEESYSKLSTIVGLRRRKRMMPTHLNATERRQEELAHVREDMTDMLYFMVHHVDDFARAEAFQRMQDETAAKQAEYDEALVAKQEQEARIEELLAELAAEEAELEGQRHKLIEGMTHEFLAFAEDADTKAEPLTDPDPKRSNKLSKGALYRRKKRRKPQSSSVCAVM</sequence>
<feature type="repeat" description="ANK" evidence="3">
    <location>
        <begin position="278"/>
        <end position="310"/>
    </location>
</feature>
<dbReference type="eggNOG" id="KOG4177">
    <property type="taxonomic scope" value="Eukaryota"/>
</dbReference>
<feature type="coiled-coil region" evidence="4">
    <location>
        <begin position="837"/>
        <end position="871"/>
    </location>
</feature>
<feature type="repeat" description="ANK" evidence="3">
    <location>
        <begin position="311"/>
        <end position="343"/>
    </location>
</feature>
<gene>
    <name evidence="6" type="ORF">AMSG_04992</name>
</gene>